<evidence type="ECO:0000313" key="2">
    <source>
        <dbReference type="Proteomes" id="UP000217790"/>
    </source>
</evidence>
<dbReference type="InParanoid" id="A0A2H3CT04"/>
<evidence type="ECO:0008006" key="3">
    <source>
        <dbReference type="Google" id="ProtNLM"/>
    </source>
</evidence>
<name>A0A2H3CT04_ARMGA</name>
<proteinExistence type="predicted"/>
<dbReference type="Gene3D" id="3.30.70.270">
    <property type="match status" value="1"/>
</dbReference>
<organism evidence="1 2">
    <name type="scientific">Armillaria gallica</name>
    <name type="common">Bulbous honey fungus</name>
    <name type="synonym">Armillaria bulbosa</name>
    <dbReference type="NCBI Taxonomy" id="47427"/>
    <lineage>
        <taxon>Eukaryota</taxon>
        <taxon>Fungi</taxon>
        <taxon>Dikarya</taxon>
        <taxon>Basidiomycota</taxon>
        <taxon>Agaricomycotina</taxon>
        <taxon>Agaricomycetes</taxon>
        <taxon>Agaricomycetidae</taxon>
        <taxon>Agaricales</taxon>
        <taxon>Marasmiineae</taxon>
        <taxon>Physalacriaceae</taxon>
        <taxon>Armillaria</taxon>
    </lineage>
</organism>
<dbReference type="EMBL" id="KZ293686">
    <property type="protein sequence ID" value="PBK86161.1"/>
    <property type="molecule type" value="Genomic_DNA"/>
</dbReference>
<sequence>MKPSPRAQLFRAQLGSAWLGLGLQAGPLIGEMWDINPTSHGSLFNYPKFPEDDDSEIDINDRLSFIVPTTKLEVEGPYEFTGTMYPDDRQREFLRWAMVIEPSESDHCLMSVPQPSLRLDKGKQRATDPYTVDDIDCVPEGMPPWQIVNHEIPLIDDDAKYHYHLPWCPNALRRWWELTSASQAAPMMCIFKKDTHLCTMVDCQQWNKNKVKDVTPMPDQDNIREDVTRAMYRSKIDLSDAYEQLKWTAWVI</sequence>
<dbReference type="InterPro" id="IPR043128">
    <property type="entry name" value="Rev_trsase/Diguanyl_cyclase"/>
</dbReference>
<evidence type="ECO:0000313" key="1">
    <source>
        <dbReference type="EMBL" id="PBK86161.1"/>
    </source>
</evidence>
<dbReference type="Gene3D" id="3.10.10.10">
    <property type="entry name" value="HIV Type 1 Reverse Transcriptase, subunit A, domain 1"/>
    <property type="match status" value="1"/>
</dbReference>
<gene>
    <name evidence="1" type="ORF">ARMGADRAFT_1035876</name>
</gene>
<reference evidence="2" key="1">
    <citation type="journal article" date="2017" name="Nat. Ecol. Evol.">
        <title>Genome expansion and lineage-specific genetic innovations in the forest pathogenic fungi Armillaria.</title>
        <authorList>
            <person name="Sipos G."/>
            <person name="Prasanna A.N."/>
            <person name="Walter M.C."/>
            <person name="O'Connor E."/>
            <person name="Balint B."/>
            <person name="Krizsan K."/>
            <person name="Kiss B."/>
            <person name="Hess J."/>
            <person name="Varga T."/>
            <person name="Slot J."/>
            <person name="Riley R."/>
            <person name="Boka B."/>
            <person name="Rigling D."/>
            <person name="Barry K."/>
            <person name="Lee J."/>
            <person name="Mihaltcheva S."/>
            <person name="LaButti K."/>
            <person name="Lipzen A."/>
            <person name="Waldron R."/>
            <person name="Moloney N.M."/>
            <person name="Sperisen C."/>
            <person name="Kredics L."/>
            <person name="Vagvoelgyi C."/>
            <person name="Patrignani A."/>
            <person name="Fitzpatrick D."/>
            <person name="Nagy I."/>
            <person name="Doyle S."/>
            <person name="Anderson J.B."/>
            <person name="Grigoriev I.V."/>
            <person name="Gueldener U."/>
            <person name="Muensterkoetter M."/>
            <person name="Nagy L.G."/>
        </authorList>
    </citation>
    <scope>NUCLEOTIDE SEQUENCE [LARGE SCALE GENOMIC DNA]</scope>
    <source>
        <strain evidence="2">Ar21-2</strain>
    </source>
</reference>
<dbReference type="AlphaFoldDB" id="A0A2H3CT04"/>
<dbReference type="OrthoDB" id="3254954at2759"/>
<protein>
    <recommendedName>
        <fullName evidence="3">Reverse transcriptase domain-containing protein</fullName>
    </recommendedName>
</protein>
<dbReference type="STRING" id="47427.A0A2H3CT04"/>
<dbReference type="Proteomes" id="UP000217790">
    <property type="component" value="Unassembled WGS sequence"/>
</dbReference>
<accession>A0A2H3CT04</accession>
<dbReference type="InterPro" id="IPR043502">
    <property type="entry name" value="DNA/RNA_pol_sf"/>
</dbReference>
<dbReference type="SUPFAM" id="SSF56672">
    <property type="entry name" value="DNA/RNA polymerases"/>
    <property type="match status" value="1"/>
</dbReference>
<keyword evidence="2" id="KW-1185">Reference proteome</keyword>